<dbReference type="CDD" id="cd06221">
    <property type="entry name" value="sulfite_reductase_like"/>
    <property type="match status" value="1"/>
</dbReference>
<feature type="binding site" evidence="1">
    <location>
        <position position="239"/>
    </location>
    <ligand>
        <name>[2Fe-2S] cluster</name>
        <dbReference type="ChEBI" id="CHEBI:190135"/>
    </ligand>
</feature>
<dbReference type="NCBIfam" id="TIGR02911">
    <property type="entry name" value="sulfite_red_B"/>
    <property type="match status" value="1"/>
</dbReference>
<reference evidence="3 4" key="1">
    <citation type="submission" date="2020-08" db="EMBL/GenBank/DDBJ databases">
        <title>Genomic Encyclopedia of Type Strains, Phase IV (KMG-IV): sequencing the most valuable type-strain genomes for metagenomic binning, comparative biology and taxonomic classification.</title>
        <authorList>
            <person name="Goeker M."/>
        </authorList>
    </citation>
    <scope>NUCLEOTIDE SEQUENCE [LARGE SCALE GENOMIC DNA]</scope>
    <source>
        <strain evidence="3 4">DSM 103526</strain>
    </source>
</reference>
<keyword evidence="1" id="KW-0411">Iron-sulfur</keyword>
<dbReference type="Gene3D" id="3.40.50.80">
    <property type="entry name" value="Nucleotide-binding domain of ferredoxin-NADP reductase (FNR) module"/>
    <property type="match status" value="1"/>
</dbReference>
<keyword evidence="1" id="KW-0001">2Fe-2S</keyword>
<dbReference type="GO" id="GO:0051537">
    <property type="term" value="F:2 iron, 2 sulfur cluster binding"/>
    <property type="evidence" value="ECO:0007669"/>
    <property type="project" value="UniProtKB-KW"/>
</dbReference>
<sequence length="266" mass="30202">MMKNPYIPNKYSILHIQHQTDIDYTFRLACDIKPKNGQFVELSIPKIGEAPISISDFGDGYIDMTIRRVGKVTDYLHSLQPGDHMYLRGPYGNGFPLDHYKGKHLVIAAGGTGLAPVKSIINYFHRNSHEIQKLDLFIGFKSSKDILFMDEIQGWMKNEKFNVILTVDKGDEDWTGNVGLITQYISNGTIGNDENLEVIIVGPPLMMKFTALEFLKKEILEKQIWVSFERKMSCGIGKCGHCKIDETYVCLEGPVFNYTKAKKLID</sequence>
<dbReference type="RefSeq" id="WP_184311261.1">
    <property type="nucleotide sequence ID" value="NZ_JACHEN010000017.1"/>
</dbReference>
<dbReference type="PANTHER" id="PTHR43513">
    <property type="entry name" value="DIHYDROOROTATE DEHYDROGENASE B (NAD(+)), ELECTRON TRANSFER SUBUNIT"/>
    <property type="match status" value="1"/>
</dbReference>
<name>A0A841L315_9FIRM</name>
<dbReference type="EMBL" id="JACHEN010000017">
    <property type="protein sequence ID" value="MBB6216735.1"/>
    <property type="molecule type" value="Genomic_DNA"/>
</dbReference>
<dbReference type="Pfam" id="PF00175">
    <property type="entry name" value="NAD_binding_1"/>
    <property type="match status" value="1"/>
</dbReference>
<dbReference type="InterPro" id="IPR001433">
    <property type="entry name" value="OxRdtase_FAD/NAD-bd"/>
</dbReference>
<comment type="cofactor">
    <cofactor evidence="1">
        <name>[2Fe-2S] cluster</name>
        <dbReference type="ChEBI" id="CHEBI:190135"/>
    </cofactor>
    <text evidence="1">Binds 1 [2Fe-2S] cluster per subunit.</text>
</comment>
<dbReference type="InterPro" id="IPR014260">
    <property type="entry name" value="Sulphite_reductase_B"/>
</dbReference>
<dbReference type="PRINTS" id="PR00410">
    <property type="entry name" value="PHEHYDRXLASE"/>
</dbReference>
<keyword evidence="4" id="KW-1185">Reference proteome</keyword>
<dbReference type="Gene3D" id="2.40.30.10">
    <property type="entry name" value="Translation factors"/>
    <property type="match status" value="1"/>
</dbReference>
<dbReference type="PIRSF" id="PIRSF006816">
    <property type="entry name" value="Cyc3_hyd_g"/>
    <property type="match status" value="1"/>
</dbReference>
<keyword evidence="1" id="KW-0408">Iron</keyword>
<evidence type="ECO:0000259" key="2">
    <source>
        <dbReference type="PROSITE" id="PS51384"/>
    </source>
</evidence>
<dbReference type="GO" id="GO:0006221">
    <property type="term" value="P:pyrimidine nucleotide biosynthetic process"/>
    <property type="evidence" value="ECO:0007669"/>
    <property type="project" value="InterPro"/>
</dbReference>
<comment type="caution">
    <text evidence="3">The sequence shown here is derived from an EMBL/GenBank/DDBJ whole genome shotgun (WGS) entry which is preliminary data.</text>
</comment>
<feature type="binding site" evidence="1">
    <location>
        <position position="250"/>
    </location>
    <ligand>
        <name>[2Fe-2S] cluster</name>
        <dbReference type="ChEBI" id="CHEBI:190135"/>
    </ligand>
</feature>
<dbReference type="Proteomes" id="UP000579281">
    <property type="component" value="Unassembled WGS sequence"/>
</dbReference>
<evidence type="ECO:0000313" key="4">
    <source>
        <dbReference type="Proteomes" id="UP000579281"/>
    </source>
</evidence>
<dbReference type="InterPro" id="IPR050353">
    <property type="entry name" value="PyrK_electron_transfer"/>
</dbReference>
<evidence type="ECO:0000256" key="1">
    <source>
        <dbReference type="PIRSR" id="PIRSR006816-2"/>
    </source>
</evidence>
<dbReference type="InterPro" id="IPR008333">
    <property type="entry name" value="Cbr1-like_FAD-bd_dom"/>
</dbReference>
<dbReference type="PANTHER" id="PTHR43513:SF1">
    <property type="entry name" value="ANAEROBIC SULFITE REDUCTASE SUBUNIT B"/>
    <property type="match status" value="1"/>
</dbReference>
<dbReference type="AlphaFoldDB" id="A0A841L315"/>
<dbReference type="PROSITE" id="PS51384">
    <property type="entry name" value="FAD_FR"/>
    <property type="match status" value="1"/>
</dbReference>
<dbReference type="InterPro" id="IPR039261">
    <property type="entry name" value="FNR_nucleotide-bd"/>
</dbReference>
<dbReference type="Pfam" id="PF10418">
    <property type="entry name" value="DHODB_Fe-S_bind"/>
    <property type="match status" value="1"/>
</dbReference>
<dbReference type="InterPro" id="IPR017927">
    <property type="entry name" value="FAD-bd_FR_type"/>
</dbReference>
<dbReference type="InterPro" id="IPR019480">
    <property type="entry name" value="Dihydroorotate_DH_Fe-S-bd"/>
</dbReference>
<feature type="binding site" evidence="1">
    <location>
        <position position="234"/>
    </location>
    <ligand>
        <name>[2Fe-2S] cluster</name>
        <dbReference type="ChEBI" id="CHEBI:190135"/>
    </ligand>
</feature>
<gene>
    <name evidence="3" type="ORF">HNQ80_002839</name>
</gene>
<organism evidence="3 4">
    <name type="scientific">Anaerosolibacter carboniphilus</name>
    <dbReference type="NCBI Taxonomy" id="1417629"/>
    <lineage>
        <taxon>Bacteria</taxon>
        <taxon>Bacillati</taxon>
        <taxon>Bacillota</taxon>
        <taxon>Clostridia</taxon>
        <taxon>Peptostreptococcales</taxon>
        <taxon>Thermotaleaceae</taxon>
        <taxon>Anaerosolibacter</taxon>
    </lineage>
</organism>
<evidence type="ECO:0000313" key="3">
    <source>
        <dbReference type="EMBL" id="MBB6216735.1"/>
    </source>
</evidence>
<accession>A0A841L315</accession>
<proteinExistence type="predicted"/>
<feature type="binding site" evidence="1">
    <location>
        <position position="242"/>
    </location>
    <ligand>
        <name>[2Fe-2S] cluster</name>
        <dbReference type="ChEBI" id="CHEBI:190135"/>
    </ligand>
</feature>
<dbReference type="SUPFAM" id="SSF63380">
    <property type="entry name" value="Riboflavin synthase domain-like"/>
    <property type="match status" value="1"/>
</dbReference>
<dbReference type="Pfam" id="PF00970">
    <property type="entry name" value="FAD_binding_6"/>
    <property type="match status" value="1"/>
</dbReference>
<dbReference type="InterPro" id="IPR017938">
    <property type="entry name" value="Riboflavin_synthase-like_b-brl"/>
</dbReference>
<dbReference type="SUPFAM" id="SSF52343">
    <property type="entry name" value="Ferredoxin reductase-like, C-terminal NADP-linked domain"/>
    <property type="match status" value="1"/>
</dbReference>
<keyword evidence="1" id="KW-0479">Metal-binding</keyword>
<protein>
    <submittedName>
        <fullName evidence="3">Anaerobic sulfite reductase subunit B</fullName>
    </submittedName>
</protein>
<dbReference type="GO" id="GO:0050660">
    <property type="term" value="F:flavin adenine dinucleotide binding"/>
    <property type="evidence" value="ECO:0007669"/>
    <property type="project" value="InterPro"/>
</dbReference>
<dbReference type="InterPro" id="IPR012165">
    <property type="entry name" value="Cyt_c3_hydrogenase_gsu"/>
</dbReference>
<dbReference type="GO" id="GO:0016491">
    <property type="term" value="F:oxidoreductase activity"/>
    <property type="evidence" value="ECO:0007669"/>
    <property type="project" value="InterPro"/>
</dbReference>
<feature type="domain" description="FAD-binding FR-type" evidence="2">
    <location>
        <begin position="6"/>
        <end position="97"/>
    </location>
</feature>
<dbReference type="GO" id="GO:0046872">
    <property type="term" value="F:metal ion binding"/>
    <property type="evidence" value="ECO:0007669"/>
    <property type="project" value="UniProtKB-KW"/>
</dbReference>